<comment type="caution">
    <text evidence="6">The sequence shown here is derived from an EMBL/GenBank/DDBJ whole genome shotgun (WGS) entry which is preliminary data.</text>
</comment>
<dbReference type="AlphaFoldDB" id="A0A3A1U629"/>
<sequence>MIHPLGSSIRYPRRMAVLRRDVARNRDRILAAAAALRAAGEPLQLNAVARRAEVGVGTVYRHFASPEALAEGLVEHRFGELAESARAVAEGHPADEALRRFLGEALRVYAGDPDFAAASVVGAPVRAETEAARAELMDAVRLLVDAAASRLEPGLTAADLLVLLCGLAHSVRLRPDRAAAYRDALLDGVLR</sequence>
<keyword evidence="3" id="KW-0804">Transcription</keyword>
<keyword evidence="7" id="KW-1185">Reference proteome</keyword>
<reference evidence="7" key="1">
    <citation type="submission" date="2018-09" db="EMBL/GenBank/DDBJ databases">
        <authorList>
            <person name="Kim I."/>
        </authorList>
    </citation>
    <scope>NUCLEOTIDE SEQUENCE [LARGE SCALE GENOMIC DNA]</scope>
    <source>
        <strain evidence="7">DD4a</strain>
    </source>
</reference>
<dbReference type="GO" id="GO:0000976">
    <property type="term" value="F:transcription cis-regulatory region binding"/>
    <property type="evidence" value="ECO:0007669"/>
    <property type="project" value="TreeGrafter"/>
</dbReference>
<dbReference type="InterPro" id="IPR036271">
    <property type="entry name" value="Tet_transcr_reg_TetR-rel_C_sf"/>
</dbReference>
<name>A0A3A1U629_9MICO</name>
<dbReference type="PANTHER" id="PTHR30055">
    <property type="entry name" value="HTH-TYPE TRANSCRIPTIONAL REGULATOR RUTR"/>
    <property type="match status" value="1"/>
</dbReference>
<protein>
    <submittedName>
        <fullName evidence="6">TetR/AcrR family transcriptional regulator</fullName>
    </submittedName>
</protein>
<evidence type="ECO:0000313" key="7">
    <source>
        <dbReference type="Proteomes" id="UP000265742"/>
    </source>
</evidence>
<dbReference type="Pfam" id="PF00440">
    <property type="entry name" value="TetR_N"/>
    <property type="match status" value="1"/>
</dbReference>
<evidence type="ECO:0000256" key="3">
    <source>
        <dbReference type="ARBA" id="ARBA00023163"/>
    </source>
</evidence>
<dbReference type="InterPro" id="IPR001647">
    <property type="entry name" value="HTH_TetR"/>
</dbReference>
<dbReference type="EMBL" id="QXTG01000001">
    <property type="protein sequence ID" value="RIX30458.1"/>
    <property type="molecule type" value="Genomic_DNA"/>
</dbReference>
<proteinExistence type="predicted"/>
<dbReference type="SUPFAM" id="SSF46689">
    <property type="entry name" value="Homeodomain-like"/>
    <property type="match status" value="1"/>
</dbReference>
<evidence type="ECO:0000256" key="2">
    <source>
        <dbReference type="ARBA" id="ARBA00023125"/>
    </source>
</evidence>
<keyword evidence="2 4" id="KW-0238">DNA-binding</keyword>
<evidence type="ECO:0000313" key="6">
    <source>
        <dbReference type="EMBL" id="RIX30458.1"/>
    </source>
</evidence>
<dbReference type="PANTHER" id="PTHR30055:SF234">
    <property type="entry name" value="HTH-TYPE TRANSCRIPTIONAL REGULATOR BETI"/>
    <property type="match status" value="1"/>
</dbReference>
<evidence type="ECO:0000256" key="1">
    <source>
        <dbReference type="ARBA" id="ARBA00023015"/>
    </source>
</evidence>
<dbReference type="Gene3D" id="1.10.357.10">
    <property type="entry name" value="Tetracycline Repressor, domain 2"/>
    <property type="match status" value="1"/>
</dbReference>
<keyword evidence="1" id="KW-0805">Transcription regulation</keyword>
<accession>A0A3A1U629</accession>
<evidence type="ECO:0000256" key="4">
    <source>
        <dbReference type="PROSITE-ProRule" id="PRU00335"/>
    </source>
</evidence>
<dbReference type="Proteomes" id="UP000265742">
    <property type="component" value="Unassembled WGS sequence"/>
</dbReference>
<feature type="domain" description="HTH tetR-type" evidence="5">
    <location>
        <begin position="23"/>
        <end position="81"/>
    </location>
</feature>
<gene>
    <name evidence="6" type="ORF">D1781_03245</name>
</gene>
<dbReference type="SUPFAM" id="SSF48498">
    <property type="entry name" value="Tetracyclin repressor-like, C-terminal domain"/>
    <property type="match status" value="1"/>
</dbReference>
<dbReference type="InterPro" id="IPR050109">
    <property type="entry name" value="HTH-type_TetR-like_transc_reg"/>
</dbReference>
<organism evidence="6 7">
    <name type="scientific">Amnibacterium setariae</name>
    <dbReference type="NCBI Taxonomy" id="2306585"/>
    <lineage>
        <taxon>Bacteria</taxon>
        <taxon>Bacillati</taxon>
        <taxon>Actinomycetota</taxon>
        <taxon>Actinomycetes</taxon>
        <taxon>Micrococcales</taxon>
        <taxon>Microbacteriaceae</taxon>
        <taxon>Amnibacterium</taxon>
    </lineage>
</organism>
<dbReference type="PROSITE" id="PS50977">
    <property type="entry name" value="HTH_TETR_2"/>
    <property type="match status" value="1"/>
</dbReference>
<feature type="DNA-binding region" description="H-T-H motif" evidence="4">
    <location>
        <begin position="44"/>
        <end position="63"/>
    </location>
</feature>
<evidence type="ECO:0000259" key="5">
    <source>
        <dbReference type="PROSITE" id="PS50977"/>
    </source>
</evidence>
<dbReference type="GO" id="GO:0003700">
    <property type="term" value="F:DNA-binding transcription factor activity"/>
    <property type="evidence" value="ECO:0007669"/>
    <property type="project" value="TreeGrafter"/>
</dbReference>
<dbReference type="InterPro" id="IPR009057">
    <property type="entry name" value="Homeodomain-like_sf"/>
</dbReference>